<evidence type="ECO:0008006" key="4">
    <source>
        <dbReference type="Google" id="ProtNLM"/>
    </source>
</evidence>
<gene>
    <name evidence="2" type="ordered locus">Dsui_0062</name>
</gene>
<name>G8QLF8_AZOOP</name>
<dbReference type="HOGENOM" id="CLU_131462_5_0_4"/>
<dbReference type="STRING" id="640081.Dsui_0062"/>
<organism evidence="2 3">
    <name type="scientific">Azospira oryzae (strain ATCC BAA-33 / DSM 13638 / PS)</name>
    <name type="common">Dechlorosoma suillum</name>
    <dbReference type="NCBI Taxonomy" id="640081"/>
    <lineage>
        <taxon>Bacteria</taxon>
        <taxon>Pseudomonadati</taxon>
        <taxon>Pseudomonadota</taxon>
        <taxon>Betaproteobacteria</taxon>
        <taxon>Rhodocyclales</taxon>
        <taxon>Rhodocyclaceae</taxon>
        <taxon>Azospira</taxon>
    </lineage>
</organism>
<dbReference type="AlphaFoldDB" id="G8QLF8"/>
<proteinExistence type="predicted"/>
<dbReference type="SUPFAM" id="SSF103481">
    <property type="entry name" value="Multidrug resistance efflux transporter EmrE"/>
    <property type="match status" value="1"/>
</dbReference>
<reference evidence="2 3" key="1">
    <citation type="journal article" date="2012" name="J. Bacteriol.">
        <title>Complete genome sequence of the anaerobic perchlorate-reducing bacterium Azospira suillum strain PS.</title>
        <authorList>
            <person name="Byrne-Bailey K.G."/>
            <person name="Coates J.D."/>
        </authorList>
    </citation>
    <scope>NUCLEOTIDE SEQUENCE [LARGE SCALE GENOMIC DNA]</scope>
    <source>
        <strain evidence="3">ATCC BAA-33 / DSM 13638 / PS</strain>
    </source>
</reference>
<feature type="transmembrane region" description="Helical" evidence="1">
    <location>
        <begin position="99"/>
        <end position="117"/>
    </location>
</feature>
<dbReference type="KEGG" id="dsu:Dsui_0062"/>
<evidence type="ECO:0000313" key="2">
    <source>
        <dbReference type="EMBL" id="AEV24487.1"/>
    </source>
</evidence>
<keyword evidence="1" id="KW-0472">Membrane</keyword>
<dbReference type="Proteomes" id="UP000005633">
    <property type="component" value="Chromosome"/>
</dbReference>
<feature type="transmembrane region" description="Helical" evidence="1">
    <location>
        <begin position="47"/>
        <end position="66"/>
    </location>
</feature>
<dbReference type="EMBL" id="CP003153">
    <property type="protein sequence ID" value="AEV24487.1"/>
    <property type="molecule type" value="Genomic_DNA"/>
</dbReference>
<sequence length="118" mass="12824">MTSNFWLLAAVVASNAIGQILFKLAADSVRSETDIGLIVNILIRSPAMWLALCFYGATVVSWIWVLRIIPLSVAYSAVALVFVIVPFAGVFLFNEPVSIRFLFGSLLIGLGVWLACFG</sequence>
<keyword evidence="1" id="KW-1133">Transmembrane helix</keyword>
<dbReference type="InterPro" id="IPR037185">
    <property type="entry name" value="EmrE-like"/>
</dbReference>
<evidence type="ECO:0000313" key="3">
    <source>
        <dbReference type="Proteomes" id="UP000005633"/>
    </source>
</evidence>
<dbReference type="RefSeq" id="WP_014235189.1">
    <property type="nucleotide sequence ID" value="NC_016616.1"/>
</dbReference>
<dbReference type="OrthoDB" id="7210375at2"/>
<feature type="transmembrane region" description="Helical" evidence="1">
    <location>
        <begin position="73"/>
        <end position="93"/>
    </location>
</feature>
<accession>G8QLF8</accession>
<dbReference type="Gene3D" id="1.10.3730.20">
    <property type="match status" value="1"/>
</dbReference>
<protein>
    <recommendedName>
        <fullName evidence="4">EamA-like transporter family</fullName>
    </recommendedName>
</protein>
<evidence type="ECO:0000256" key="1">
    <source>
        <dbReference type="SAM" id="Phobius"/>
    </source>
</evidence>
<keyword evidence="1" id="KW-0812">Transmembrane</keyword>